<dbReference type="Pfam" id="PF24883">
    <property type="entry name" value="NPHP3_N"/>
    <property type="match status" value="1"/>
</dbReference>
<evidence type="ECO:0000313" key="5">
    <source>
        <dbReference type="Proteomes" id="UP000578531"/>
    </source>
</evidence>
<dbReference type="InterPro" id="IPR029058">
    <property type="entry name" value="AB_hydrolase_fold"/>
</dbReference>
<dbReference type="InterPro" id="IPR056884">
    <property type="entry name" value="NPHP3-like_N"/>
</dbReference>
<dbReference type="AlphaFoldDB" id="A0A8H6L3G3"/>
<dbReference type="PANTHER" id="PTHR48182">
    <property type="entry name" value="PROTEIN SERAC1"/>
    <property type="match status" value="1"/>
</dbReference>
<reference evidence="4 5" key="1">
    <citation type="journal article" date="2020" name="Genomics">
        <title>Complete, high-quality genomes from long-read metagenomic sequencing of two wolf lichen thalli reveals enigmatic genome architecture.</title>
        <authorList>
            <person name="McKenzie S.K."/>
            <person name="Walston R.F."/>
            <person name="Allen J.L."/>
        </authorList>
    </citation>
    <scope>NUCLEOTIDE SEQUENCE [LARGE SCALE GENOMIC DNA]</scope>
    <source>
        <strain evidence="4">WasteWater2</strain>
    </source>
</reference>
<comment type="caution">
    <text evidence="4">The sequence shown here is derived from an EMBL/GenBank/DDBJ whole genome shotgun (WGS) entry which is preliminary data.</text>
</comment>
<feature type="region of interest" description="Disordered" evidence="2">
    <location>
        <begin position="236"/>
        <end position="260"/>
    </location>
</feature>
<dbReference type="OrthoDB" id="194358at2759"/>
<dbReference type="Gene3D" id="3.40.50.1820">
    <property type="entry name" value="alpha/beta hydrolase"/>
    <property type="match status" value="1"/>
</dbReference>
<evidence type="ECO:0000256" key="1">
    <source>
        <dbReference type="ARBA" id="ARBA00022737"/>
    </source>
</evidence>
<accession>A0A8H6L3G3</accession>
<gene>
    <name evidence="4" type="ORF">HO173_007601</name>
</gene>
<name>A0A8H6L3G3_9LECA</name>
<dbReference type="InterPro" id="IPR052374">
    <property type="entry name" value="SERAC1"/>
</dbReference>
<sequence length="506" mass="57557">MWLRDFLPDLIPTARIATYSYESDWRRVDVKTNLRECGEQLLNVLRQNRSTEKEGRRPLVFIGHSLGGLVIKQVGVVLARIDPVLSSPQALVLADHGDTFRDIRLSTAGIIFLGTPHQGSDAAMYGGWLAHAAGYDKTLLESLKRNSPALHNIARDFEASYSNADIVCFYEDKDVSYGPLKTQFVNHQSATLLGKREIYLSTDHSGLNKFRSSDDENFLLVRPEIQRMVQKAPQRIEEQYRSHAVGTEKAQGPQDRREDQETLLRQTLASDYKSDKDLVSERVPGTCEWFFEDDRFLEWRDSNISKLLWVSAGPGCGKSVLARALIDERSLCTNTTAPTVCYFFFKDGQKQRTRGANALCALLHQLFESTRLITHALPSYKSYRKKLRDAFSELWEILVKSAQDSEAGEIICVLDALDECEKNARNQLIDKLVHFFSQAESCQNTSIQLKFLVTSRPYDDLEQNFRRLSGVSTYMRFDGDEKSQRIGQDINLVIDAKIPYITGDFK</sequence>
<dbReference type="Gene3D" id="3.40.50.300">
    <property type="entry name" value="P-loop containing nucleotide triphosphate hydrolases"/>
    <property type="match status" value="1"/>
</dbReference>
<dbReference type="Proteomes" id="UP000578531">
    <property type="component" value="Unassembled WGS sequence"/>
</dbReference>
<dbReference type="RefSeq" id="XP_037163582.1">
    <property type="nucleotide sequence ID" value="XM_037309503.1"/>
</dbReference>
<dbReference type="GeneID" id="59289257"/>
<protein>
    <recommendedName>
        <fullName evidence="3">Nephrocystin 3-like N-terminal domain-containing protein</fullName>
    </recommendedName>
</protein>
<keyword evidence="5" id="KW-1185">Reference proteome</keyword>
<organism evidence="4 5">
    <name type="scientific">Letharia columbiana</name>
    <dbReference type="NCBI Taxonomy" id="112416"/>
    <lineage>
        <taxon>Eukaryota</taxon>
        <taxon>Fungi</taxon>
        <taxon>Dikarya</taxon>
        <taxon>Ascomycota</taxon>
        <taxon>Pezizomycotina</taxon>
        <taxon>Lecanoromycetes</taxon>
        <taxon>OSLEUM clade</taxon>
        <taxon>Lecanoromycetidae</taxon>
        <taxon>Lecanorales</taxon>
        <taxon>Lecanorineae</taxon>
        <taxon>Parmeliaceae</taxon>
        <taxon>Letharia</taxon>
    </lineage>
</organism>
<evidence type="ECO:0000259" key="3">
    <source>
        <dbReference type="Pfam" id="PF24883"/>
    </source>
</evidence>
<dbReference type="InterPro" id="IPR027417">
    <property type="entry name" value="P-loop_NTPase"/>
</dbReference>
<dbReference type="EMBL" id="JACCJC010000032">
    <property type="protein sequence ID" value="KAF6234181.1"/>
    <property type="molecule type" value="Genomic_DNA"/>
</dbReference>
<keyword evidence="1" id="KW-0677">Repeat</keyword>
<dbReference type="SUPFAM" id="SSF53474">
    <property type="entry name" value="alpha/beta-Hydrolases"/>
    <property type="match status" value="1"/>
</dbReference>
<feature type="domain" description="Nephrocystin 3-like N-terminal" evidence="3">
    <location>
        <begin position="285"/>
        <end position="456"/>
    </location>
</feature>
<evidence type="ECO:0000256" key="2">
    <source>
        <dbReference type="SAM" id="MobiDB-lite"/>
    </source>
</evidence>
<dbReference type="SUPFAM" id="SSF52540">
    <property type="entry name" value="P-loop containing nucleoside triphosphate hydrolases"/>
    <property type="match status" value="1"/>
</dbReference>
<dbReference type="PANTHER" id="PTHR48182:SF3">
    <property type="entry name" value="DUF676 DOMAIN-CONTAINING PROTEIN"/>
    <property type="match status" value="1"/>
</dbReference>
<evidence type="ECO:0000313" key="4">
    <source>
        <dbReference type="EMBL" id="KAF6234181.1"/>
    </source>
</evidence>
<proteinExistence type="predicted"/>